<dbReference type="InterPro" id="IPR026593">
    <property type="entry name" value="SecY"/>
</dbReference>
<feature type="transmembrane region" description="Helical" evidence="10">
    <location>
        <begin position="149"/>
        <end position="170"/>
    </location>
</feature>
<gene>
    <name evidence="10 14" type="primary">secY</name>
    <name evidence="14" type="ORF">E0485_24855</name>
</gene>
<protein>
    <recommendedName>
        <fullName evidence="9 10">Protein translocase subunit SecY</fullName>
    </recommendedName>
</protein>
<evidence type="ECO:0000256" key="5">
    <source>
        <dbReference type="ARBA" id="ARBA00022927"/>
    </source>
</evidence>
<evidence type="ECO:0000256" key="8">
    <source>
        <dbReference type="ARBA" id="ARBA00023136"/>
    </source>
</evidence>
<comment type="similarity">
    <text evidence="2 10 13">Belongs to the SecY/SEC61-alpha family.</text>
</comment>
<evidence type="ECO:0000256" key="4">
    <source>
        <dbReference type="ARBA" id="ARBA00022692"/>
    </source>
</evidence>
<feature type="transmembrane region" description="Helical" evidence="10">
    <location>
        <begin position="18"/>
        <end position="36"/>
    </location>
</feature>
<feature type="transmembrane region" description="Helical" evidence="10">
    <location>
        <begin position="177"/>
        <end position="194"/>
    </location>
</feature>
<comment type="subunit">
    <text evidence="10">Component of the Sec protein translocase complex. Heterotrimer consisting of SecY, SecE and SecG subunits. The heterotrimers can form oligomers, although 1 heterotrimer is thought to be able to translocate proteins. Interacts with the ribosome. Interacts with SecDF, and other proteins may be involved. Interacts with SecA.</text>
</comment>
<dbReference type="PROSITE" id="PS00755">
    <property type="entry name" value="SECY_1"/>
    <property type="match status" value="1"/>
</dbReference>
<dbReference type="Gene3D" id="1.10.3370.10">
    <property type="entry name" value="SecY subunit domain"/>
    <property type="match status" value="1"/>
</dbReference>
<dbReference type="SUPFAM" id="SSF103491">
    <property type="entry name" value="Preprotein translocase SecY subunit"/>
    <property type="match status" value="1"/>
</dbReference>
<dbReference type="InterPro" id="IPR023201">
    <property type="entry name" value="SecY_dom_sf"/>
</dbReference>
<evidence type="ECO:0000256" key="7">
    <source>
        <dbReference type="ARBA" id="ARBA00023010"/>
    </source>
</evidence>
<evidence type="ECO:0000256" key="13">
    <source>
        <dbReference type="RuleBase" id="RU004349"/>
    </source>
</evidence>
<feature type="transmembrane region" description="Helical" evidence="10">
    <location>
        <begin position="376"/>
        <end position="398"/>
    </location>
</feature>
<dbReference type="GO" id="GO:0005886">
    <property type="term" value="C:plasma membrane"/>
    <property type="evidence" value="ECO:0007669"/>
    <property type="project" value="UniProtKB-SubCell"/>
</dbReference>
<feature type="transmembrane region" description="Helical" evidence="10">
    <location>
        <begin position="315"/>
        <end position="335"/>
    </location>
</feature>
<feature type="transmembrane region" description="Helical" evidence="10">
    <location>
        <begin position="404"/>
        <end position="422"/>
    </location>
</feature>
<evidence type="ECO:0000256" key="10">
    <source>
        <dbReference type="HAMAP-Rule" id="MF_01465"/>
    </source>
</evidence>
<name>A0A4R4DX51_9BACL</name>
<feature type="transmembrane region" description="Helical" evidence="10">
    <location>
        <begin position="118"/>
        <end position="137"/>
    </location>
</feature>
<dbReference type="PRINTS" id="PR00303">
    <property type="entry name" value="SECYTRNLCASE"/>
</dbReference>
<feature type="transmembrane region" description="Helical" evidence="10">
    <location>
        <begin position="271"/>
        <end position="295"/>
    </location>
</feature>
<reference evidence="14 15" key="1">
    <citation type="submission" date="2019-03" db="EMBL/GenBank/DDBJ databases">
        <authorList>
            <person name="Kim M.K.M."/>
        </authorList>
    </citation>
    <scope>NUCLEOTIDE SEQUENCE [LARGE SCALE GENOMIC DNA]</scope>
    <source>
        <strain evidence="14 15">18JY21-1</strain>
    </source>
</reference>
<evidence type="ECO:0000256" key="9">
    <source>
        <dbReference type="ARBA" id="ARBA00039733"/>
    </source>
</evidence>
<dbReference type="RefSeq" id="WP_132420764.1">
    <property type="nucleotide sequence ID" value="NZ_SKFG01000081.1"/>
</dbReference>
<dbReference type="InterPro" id="IPR030659">
    <property type="entry name" value="SecY_CS"/>
</dbReference>
<comment type="function">
    <text evidence="10 11">The central subunit of the protein translocation channel SecYEG. Consists of two halves formed by TMs 1-5 and 6-10. These two domains form a lateral gate at the front which open onto the bilayer between TMs 2 and 7, and are clamped together by SecE at the back. The channel is closed by both a pore ring composed of hydrophobic SecY resides and a short helix (helix 2A) on the extracellular side of the membrane which forms a plug. The plug probably moves laterally to allow the channel to open. The ring and the pore may move independently.</text>
</comment>
<dbReference type="GO" id="GO:0043952">
    <property type="term" value="P:protein transport by the Sec complex"/>
    <property type="evidence" value="ECO:0007669"/>
    <property type="project" value="UniProtKB-UniRule"/>
</dbReference>
<dbReference type="InterPro" id="IPR002208">
    <property type="entry name" value="SecY/SEC61-alpha"/>
</dbReference>
<dbReference type="GO" id="GO:0006605">
    <property type="term" value="P:protein targeting"/>
    <property type="evidence" value="ECO:0007669"/>
    <property type="project" value="UniProtKB-UniRule"/>
</dbReference>
<dbReference type="NCBIfam" id="TIGR00967">
    <property type="entry name" value="3a0501s007"/>
    <property type="match status" value="1"/>
</dbReference>
<accession>A0A4R4DX51</accession>
<evidence type="ECO:0000256" key="1">
    <source>
        <dbReference type="ARBA" id="ARBA00004141"/>
    </source>
</evidence>
<keyword evidence="3 10" id="KW-0813">Transport</keyword>
<evidence type="ECO:0000256" key="11">
    <source>
        <dbReference type="RuleBase" id="RU000537"/>
    </source>
</evidence>
<keyword evidence="8 10" id="KW-0472">Membrane</keyword>
<dbReference type="PIRSF" id="PIRSF004557">
    <property type="entry name" value="SecY"/>
    <property type="match status" value="1"/>
</dbReference>
<dbReference type="PROSITE" id="PS00756">
    <property type="entry name" value="SECY_2"/>
    <property type="match status" value="1"/>
</dbReference>
<dbReference type="EMBL" id="SKFG01000081">
    <property type="protein sequence ID" value="TCZ67568.1"/>
    <property type="molecule type" value="Genomic_DNA"/>
</dbReference>
<sequence length="440" mass="48189">MFRTLSNIFKVMDLRKRIIFTFLVFIVYRIGAYIPVPNINTEALKANDATATNEIFGLLNTFSGGALFQFSIFAMGIMPYITASIIVQLLSMDVIPKFAQWAKEGEVGKKKLSQITRYGTVVLGMVQAWGYAIGFHNLSSGQLVINPGFTTYLLIALVLTAGTSFLMWLGEQITEHGIGNGISIIIFAGIVAGIPKGIKQIATQLFFDAGDALFLNIIKGLLIVIVTIAIIVFVIFVQQGIRKIPVQYAKRVVGRKMYGGQSTHIPMKVNAAGVIPVIFAVSLLSFPTIIASFFAKPAGEGGFARWIMDNFNLQTAAPLAIVFYILMIIGFTYFYTFVQINPEQMADQMKKNGGYIPGIRPGKPTQSYLTRVMTRITLSGAFFLAFISVLPMIFGHLAGLPSSVTIGGTSILILIGVALDTMKTVEGQLMKRHYKGFINK</sequence>
<evidence type="ECO:0000313" key="14">
    <source>
        <dbReference type="EMBL" id="TCZ67568.1"/>
    </source>
</evidence>
<comment type="caution">
    <text evidence="14">The sequence shown here is derived from an EMBL/GenBank/DDBJ whole genome shotgun (WGS) entry which is preliminary data.</text>
</comment>
<feature type="transmembrane region" description="Helical" evidence="10">
    <location>
        <begin position="66"/>
        <end position="90"/>
    </location>
</feature>
<dbReference type="HAMAP" id="MF_01465">
    <property type="entry name" value="SecY"/>
    <property type="match status" value="1"/>
</dbReference>
<evidence type="ECO:0000256" key="3">
    <source>
        <dbReference type="ARBA" id="ARBA00022448"/>
    </source>
</evidence>
<feature type="transmembrane region" description="Helical" evidence="10">
    <location>
        <begin position="214"/>
        <end position="237"/>
    </location>
</feature>
<keyword evidence="4 10" id="KW-0812">Transmembrane</keyword>
<evidence type="ECO:0000256" key="6">
    <source>
        <dbReference type="ARBA" id="ARBA00022989"/>
    </source>
</evidence>
<dbReference type="Pfam" id="PF00344">
    <property type="entry name" value="SecY"/>
    <property type="match status" value="1"/>
</dbReference>
<dbReference type="PANTHER" id="PTHR10906">
    <property type="entry name" value="SECY/SEC61-ALPHA FAMILY MEMBER"/>
    <property type="match status" value="1"/>
</dbReference>
<comment type="subcellular location">
    <subcellularLocation>
        <location evidence="10">Cell membrane</location>
        <topology evidence="10">Multi-pass membrane protein</topology>
    </subcellularLocation>
    <subcellularLocation>
        <location evidence="1 12">Membrane</location>
        <topology evidence="1 12">Multi-pass membrane protein</topology>
    </subcellularLocation>
</comment>
<proteinExistence type="inferred from homology"/>
<dbReference type="FunFam" id="1.10.3370.10:FF:000001">
    <property type="entry name" value="Preprotein translocase subunit SecY"/>
    <property type="match status" value="1"/>
</dbReference>
<evidence type="ECO:0000256" key="2">
    <source>
        <dbReference type="ARBA" id="ARBA00005751"/>
    </source>
</evidence>
<keyword evidence="7 10" id="KW-0811">Translocation</keyword>
<dbReference type="OrthoDB" id="9809248at2"/>
<keyword evidence="10" id="KW-1003">Cell membrane</keyword>
<dbReference type="Proteomes" id="UP000295418">
    <property type="component" value="Unassembled WGS sequence"/>
</dbReference>
<keyword evidence="5 10" id="KW-0653">Protein transport</keyword>
<keyword evidence="15" id="KW-1185">Reference proteome</keyword>
<keyword evidence="6 10" id="KW-1133">Transmembrane helix</keyword>
<evidence type="ECO:0000313" key="15">
    <source>
        <dbReference type="Proteomes" id="UP000295418"/>
    </source>
</evidence>
<organism evidence="14 15">
    <name type="scientific">Paenibacillus albiflavus</name>
    <dbReference type="NCBI Taxonomy" id="2545760"/>
    <lineage>
        <taxon>Bacteria</taxon>
        <taxon>Bacillati</taxon>
        <taxon>Bacillota</taxon>
        <taxon>Bacilli</taxon>
        <taxon>Bacillales</taxon>
        <taxon>Paenibacillaceae</taxon>
        <taxon>Paenibacillus</taxon>
    </lineage>
</organism>
<dbReference type="GO" id="GO:0065002">
    <property type="term" value="P:intracellular protein transmembrane transport"/>
    <property type="evidence" value="ECO:0007669"/>
    <property type="project" value="UniProtKB-UniRule"/>
</dbReference>
<evidence type="ECO:0000256" key="12">
    <source>
        <dbReference type="RuleBase" id="RU003484"/>
    </source>
</evidence>
<dbReference type="AlphaFoldDB" id="A0A4R4DX51"/>